<dbReference type="Proteomes" id="UP000199630">
    <property type="component" value="Unassembled WGS sequence"/>
</dbReference>
<dbReference type="InterPro" id="IPR036909">
    <property type="entry name" value="Cyt_c-like_dom_sf"/>
</dbReference>
<dbReference type="STRING" id="588602.SAMN04487991_2032"/>
<dbReference type="AlphaFoldDB" id="A0A1I3R2F8"/>
<evidence type="ECO:0000256" key="4">
    <source>
        <dbReference type="PROSITE-ProRule" id="PRU00433"/>
    </source>
</evidence>
<dbReference type="Gene3D" id="1.10.760.10">
    <property type="entry name" value="Cytochrome c-like domain"/>
    <property type="match status" value="1"/>
</dbReference>
<name>A0A1I3R2F8_9RHOB</name>
<keyword evidence="1 4" id="KW-0349">Heme</keyword>
<feature type="signal peptide" evidence="6">
    <location>
        <begin position="1"/>
        <end position="26"/>
    </location>
</feature>
<dbReference type="RefSeq" id="WP_090060530.1">
    <property type="nucleotide sequence ID" value="NZ_FORH01000003.1"/>
</dbReference>
<dbReference type="OrthoDB" id="5295318at2"/>
<dbReference type="SUPFAM" id="SSF46626">
    <property type="entry name" value="Cytochrome c"/>
    <property type="match status" value="1"/>
</dbReference>
<accession>A0A1I3R2F8</accession>
<gene>
    <name evidence="8" type="ORF">SAMN04487991_2032</name>
</gene>
<keyword evidence="9" id="KW-1185">Reference proteome</keyword>
<evidence type="ECO:0000313" key="8">
    <source>
        <dbReference type="EMBL" id="SFJ39661.1"/>
    </source>
</evidence>
<evidence type="ECO:0000256" key="6">
    <source>
        <dbReference type="SAM" id="SignalP"/>
    </source>
</evidence>
<feature type="region of interest" description="Disordered" evidence="5">
    <location>
        <begin position="56"/>
        <end position="85"/>
    </location>
</feature>
<dbReference type="PROSITE" id="PS51007">
    <property type="entry name" value="CYTC"/>
    <property type="match status" value="1"/>
</dbReference>
<dbReference type="InterPro" id="IPR009056">
    <property type="entry name" value="Cyt_c-like_dom"/>
</dbReference>
<evidence type="ECO:0000256" key="1">
    <source>
        <dbReference type="ARBA" id="ARBA00022617"/>
    </source>
</evidence>
<protein>
    <recommendedName>
        <fullName evidence="7">Cytochrome c domain-containing protein</fullName>
    </recommendedName>
</protein>
<organism evidence="8 9">
    <name type="scientific">Celeribacter neptunius</name>
    <dbReference type="NCBI Taxonomy" id="588602"/>
    <lineage>
        <taxon>Bacteria</taxon>
        <taxon>Pseudomonadati</taxon>
        <taxon>Pseudomonadota</taxon>
        <taxon>Alphaproteobacteria</taxon>
        <taxon>Rhodobacterales</taxon>
        <taxon>Roseobacteraceae</taxon>
        <taxon>Celeribacter</taxon>
    </lineage>
</organism>
<feature type="domain" description="Cytochrome c" evidence="7">
    <location>
        <begin position="46"/>
        <end position="138"/>
    </location>
</feature>
<keyword evidence="2 4" id="KW-0479">Metal-binding</keyword>
<dbReference type="EMBL" id="FORH01000003">
    <property type="protein sequence ID" value="SFJ39661.1"/>
    <property type="molecule type" value="Genomic_DNA"/>
</dbReference>
<reference evidence="9" key="1">
    <citation type="submission" date="2016-10" db="EMBL/GenBank/DDBJ databases">
        <authorList>
            <person name="Varghese N."/>
            <person name="Submissions S."/>
        </authorList>
    </citation>
    <scope>NUCLEOTIDE SEQUENCE [LARGE SCALE GENOMIC DNA]</scope>
    <source>
        <strain evidence="9">DSM 26471</strain>
    </source>
</reference>
<evidence type="ECO:0000256" key="2">
    <source>
        <dbReference type="ARBA" id="ARBA00022723"/>
    </source>
</evidence>
<dbReference type="GO" id="GO:0046872">
    <property type="term" value="F:metal ion binding"/>
    <property type="evidence" value="ECO:0007669"/>
    <property type="project" value="UniProtKB-KW"/>
</dbReference>
<keyword evidence="3 4" id="KW-0408">Iron</keyword>
<keyword evidence="6" id="KW-0732">Signal</keyword>
<feature type="chain" id="PRO_5011716272" description="Cytochrome c domain-containing protein" evidence="6">
    <location>
        <begin position="27"/>
        <end position="138"/>
    </location>
</feature>
<evidence type="ECO:0000259" key="7">
    <source>
        <dbReference type="PROSITE" id="PS51007"/>
    </source>
</evidence>
<dbReference type="Pfam" id="PF09086">
    <property type="entry name" value="DUF1924"/>
    <property type="match status" value="1"/>
</dbReference>
<proteinExistence type="predicted"/>
<dbReference type="GO" id="GO:0020037">
    <property type="term" value="F:heme binding"/>
    <property type="evidence" value="ECO:0007669"/>
    <property type="project" value="InterPro"/>
</dbReference>
<evidence type="ECO:0000256" key="5">
    <source>
        <dbReference type="SAM" id="MobiDB-lite"/>
    </source>
</evidence>
<evidence type="ECO:0000256" key="3">
    <source>
        <dbReference type="ARBA" id="ARBA00023004"/>
    </source>
</evidence>
<evidence type="ECO:0000313" key="9">
    <source>
        <dbReference type="Proteomes" id="UP000199630"/>
    </source>
</evidence>
<dbReference type="InterPro" id="IPR015170">
    <property type="entry name" value="DUF1924_SHP"/>
</dbReference>
<sequence>MTSPIPSLKAAMAAAALTVLAAPVLAQDTSPDQLLSAYEAEAGASADLARGQALFTGQHTGGKPDTPSCTTCHTMDPRAKGQARTGKVIEPLAPGANPERFTETAKVEKWFGRNCNSVLGRDCTALEKADLIAWLSSL</sequence>
<dbReference type="GO" id="GO:0009055">
    <property type="term" value="F:electron transfer activity"/>
    <property type="evidence" value="ECO:0007669"/>
    <property type="project" value="InterPro"/>
</dbReference>